<feature type="domain" description="Phospholipase A2-like central" evidence="9">
    <location>
        <begin position="14"/>
        <end position="140"/>
    </location>
</feature>
<dbReference type="OMA" id="IGGSHWP"/>
<evidence type="ECO:0000313" key="10">
    <source>
        <dbReference type="Ensembl" id="ENSCPRP00005026686.1"/>
    </source>
</evidence>
<dbReference type="GO" id="GO:0005509">
    <property type="term" value="F:calcium ion binding"/>
    <property type="evidence" value="ECO:0007669"/>
    <property type="project" value="Ensembl"/>
</dbReference>
<evidence type="ECO:0000256" key="3">
    <source>
        <dbReference type="ARBA" id="ARBA00023157"/>
    </source>
</evidence>
<gene>
    <name evidence="10" type="primary">PLA2G2E</name>
</gene>
<reference evidence="10" key="1">
    <citation type="submission" date="2025-08" db="UniProtKB">
        <authorList>
            <consortium name="Ensembl"/>
        </authorList>
    </citation>
    <scope>IDENTIFICATION</scope>
</reference>
<feature type="active site" evidence="4">
    <location>
        <position position="71"/>
    </location>
</feature>
<dbReference type="InterPro" id="IPR016090">
    <property type="entry name" value="PLA2-like_dom"/>
</dbReference>
<comment type="similarity">
    <text evidence="7">Belongs to the phospholipase A2 family.</text>
</comment>
<dbReference type="SMART" id="SM00085">
    <property type="entry name" value="PA2c"/>
    <property type="match status" value="1"/>
</dbReference>
<keyword evidence="5 8" id="KW-0106">Calcium</keyword>
<dbReference type="GO" id="GO:0016042">
    <property type="term" value="P:lipid catabolic process"/>
    <property type="evidence" value="ECO:0007669"/>
    <property type="project" value="InterPro"/>
</dbReference>
<dbReference type="InterPro" id="IPR033113">
    <property type="entry name" value="PLA2_histidine"/>
</dbReference>
<feature type="disulfide bond" evidence="6">
    <location>
        <begin position="67"/>
        <end position="119"/>
    </location>
</feature>
<keyword evidence="2 8" id="KW-0964">Secreted</keyword>
<protein>
    <recommendedName>
        <fullName evidence="8">Phospholipase A2</fullName>
        <ecNumber evidence="8">3.1.1.4</ecNumber>
    </recommendedName>
</protein>
<dbReference type="GeneTree" id="ENSGT00940000161504"/>
<dbReference type="PROSITE" id="PS00119">
    <property type="entry name" value="PA2_ASP"/>
    <property type="match status" value="1"/>
</dbReference>
<feature type="binding site" evidence="5">
    <location>
        <position position="43"/>
    </location>
    <ligand>
        <name>Ca(2+)</name>
        <dbReference type="ChEBI" id="CHEBI:29108"/>
    </ligand>
</feature>
<dbReference type="Pfam" id="PF00068">
    <property type="entry name" value="Phospholip_A2_1"/>
    <property type="match status" value="1"/>
</dbReference>
<dbReference type="PRINTS" id="PR00389">
    <property type="entry name" value="PHPHLIPASEA2"/>
</dbReference>
<dbReference type="GO" id="GO:0047498">
    <property type="term" value="F:calcium-dependent phospholipase A2 activity"/>
    <property type="evidence" value="ECO:0007669"/>
    <property type="project" value="Ensembl"/>
</dbReference>
<dbReference type="InterPro" id="IPR001211">
    <property type="entry name" value="PLA2"/>
</dbReference>
<keyword evidence="8" id="KW-0443">Lipid metabolism</keyword>
<feature type="active site" evidence="4">
    <location>
        <position position="113"/>
    </location>
</feature>
<feature type="binding site" evidence="5">
    <location>
        <position position="41"/>
    </location>
    <ligand>
        <name>Ca(2+)</name>
        <dbReference type="ChEBI" id="CHEBI:29108"/>
    </ligand>
</feature>
<reference evidence="10" key="2">
    <citation type="submission" date="2025-09" db="UniProtKB">
        <authorList>
            <consortium name="Ensembl"/>
        </authorList>
    </citation>
    <scope>IDENTIFICATION</scope>
</reference>
<proteinExistence type="inferred from homology"/>
<feature type="disulfide bond" evidence="6">
    <location>
        <begin position="38"/>
        <end position="139"/>
    </location>
</feature>
<dbReference type="GO" id="GO:0034374">
    <property type="term" value="P:low-density lipoprotein particle remodeling"/>
    <property type="evidence" value="ECO:0007669"/>
    <property type="project" value="Ensembl"/>
</dbReference>
<comment type="cofactor">
    <cofactor evidence="5">
        <name>Ca(2+)</name>
        <dbReference type="ChEBI" id="CHEBI:29108"/>
    </cofactor>
    <text evidence="5">Binds 1 Ca(2+) ion per subunit.</text>
</comment>
<keyword evidence="8" id="KW-0378">Hydrolase</keyword>
<evidence type="ECO:0000256" key="8">
    <source>
        <dbReference type="RuleBase" id="RU361236"/>
    </source>
</evidence>
<dbReference type="InterPro" id="IPR033112">
    <property type="entry name" value="PLA2_Asp_AS"/>
</dbReference>
<feature type="disulfide bond" evidence="6">
    <location>
        <begin position="73"/>
        <end position="146"/>
    </location>
</feature>
<evidence type="ECO:0000256" key="2">
    <source>
        <dbReference type="ARBA" id="ARBA00022525"/>
    </source>
</evidence>
<dbReference type="GO" id="GO:0046471">
    <property type="term" value="P:phosphatidylglycerol metabolic process"/>
    <property type="evidence" value="ECO:0007669"/>
    <property type="project" value="Ensembl"/>
</dbReference>
<sequence>EKMLVLKYHYKVNNLIQFADLIGKALGNSPFSHLHYGCYSGLGGTKQPLDETDWEHYTNASFFHIRCCHAHDCCYTKASKIGCNLKLEIYFYSIKEDITCTWKSCEKMICECDKTAAACFQKAAKTYNTKYNHYPDFICKGETPSC</sequence>
<dbReference type="SUPFAM" id="SSF48619">
    <property type="entry name" value="Phospholipase A2, PLA2"/>
    <property type="match status" value="1"/>
</dbReference>
<dbReference type="GO" id="GO:0050482">
    <property type="term" value="P:arachidonate secretion"/>
    <property type="evidence" value="ECO:0007669"/>
    <property type="project" value="InterPro"/>
</dbReference>
<evidence type="ECO:0000313" key="11">
    <source>
        <dbReference type="Proteomes" id="UP000594220"/>
    </source>
</evidence>
<dbReference type="AlphaFoldDB" id="A0A7M4FKY9"/>
<accession>A0A7M4FKY9</accession>
<dbReference type="InterPro" id="IPR036444">
    <property type="entry name" value="PLipase_A2_dom_sf"/>
</dbReference>
<keyword evidence="5" id="KW-0479">Metal-binding</keyword>
<evidence type="ECO:0000259" key="9">
    <source>
        <dbReference type="SMART" id="SM00085"/>
    </source>
</evidence>
<dbReference type="PROSITE" id="PS00118">
    <property type="entry name" value="PA2_HIS"/>
    <property type="match status" value="1"/>
</dbReference>
<feature type="disulfide bond" evidence="6">
    <location>
        <begin position="74"/>
        <end position="112"/>
    </location>
</feature>
<comment type="catalytic activity">
    <reaction evidence="8">
        <text>a 1,2-diacyl-sn-glycero-3-phosphocholine + H2O = a 1-acyl-sn-glycero-3-phosphocholine + a fatty acid + H(+)</text>
        <dbReference type="Rhea" id="RHEA:15801"/>
        <dbReference type="ChEBI" id="CHEBI:15377"/>
        <dbReference type="ChEBI" id="CHEBI:15378"/>
        <dbReference type="ChEBI" id="CHEBI:28868"/>
        <dbReference type="ChEBI" id="CHEBI:57643"/>
        <dbReference type="ChEBI" id="CHEBI:58168"/>
        <dbReference type="EC" id="3.1.1.4"/>
    </reaction>
</comment>
<dbReference type="CDD" id="cd00125">
    <property type="entry name" value="PLA2c"/>
    <property type="match status" value="1"/>
</dbReference>
<feature type="binding site" evidence="5">
    <location>
        <position position="39"/>
    </location>
    <ligand>
        <name>Ca(2+)</name>
        <dbReference type="ChEBI" id="CHEBI:29108"/>
    </ligand>
</feature>
<dbReference type="PANTHER" id="PTHR11716">
    <property type="entry name" value="PHOSPHOLIPASE A2 FAMILY MEMBER"/>
    <property type="match status" value="1"/>
</dbReference>
<dbReference type="GO" id="GO:0005576">
    <property type="term" value="C:extracellular region"/>
    <property type="evidence" value="ECO:0007669"/>
    <property type="project" value="UniProtKB-SubCell"/>
</dbReference>
<dbReference type="GO" id="GO:0046470">
    <property type="term" value="P:phosphatidylcholine metabolic process"/>
    <property type="evidence" value="ECO:0007669"/>
    <property type="project" value="Ensembl"/>
</dbReference>
<dbReference type="EC" id="3.1.1.4" evidence="8"/>
<dbReference type="PANTHER" id="PTHR11716:SF101">
    <property type="entry name" value="BASIC PHOSPHOLIPASE A2 PA-11-LIKE"/>
    <property type="match status" value="1"/>
</dbReference>
<dbReference type="Ensembl" id="ENSCPRT00005031191.1">
    <property type="protein sequence ID" value="ENSCPRP00005026686.1"/>
    <property type="gene ID" value="ENSCPRG00005018513.1"/>
</dbReference>
<evidence type="ECO:0000256" key="5">
    <source>
        <dbReference type="PIRSR" id="PIRSR601211-2"/>
    </source>
</evidence>
<evidence type="ECO:0000256" key="1">
    <source>
        <dbReference type="ARBA" id="ARBA00004613"/>
    </source>
</evidence>
<evidence type="ECO:0000256" key="6">
    <source>
        <dbReference type="PIRSR" id="PIRSR601211-3"/>
    </source>
</evidence>
<comment type="subcellular location">
    <subcellularLocation>
        <location evidence="1 8">Secreted</location>
    </subcellularLocation>
</comment>
<evidence type="ECO:0000256" key="4">
    <source>
        <dbReference type="PIRSR" id="PIRSR601211-1"/>
    </source>
</evidence>
<keyword evidence="3 6" id="KW-1015">Disulfide bond</keyword>
<feature type="disulfide bond" evidence="6">
    <location>
        <begin position="100"/>
        <end position="110"/>
    </location>
</feature>
<dbReference type="GO" id="GO:0005543">
    <property type="term" value="F:phospholipid binding"/>
    <property type="evidence" value="ECO:0007669"/>
    <property type="project" value="TreeGrafter"/>
</dbReference>
<keyword evidence="11" id="KW-1185">Reference proteome</keyword>
<dbReference type="Proteomes" id="UP000594220">
    <property type="component" value="Unplaced"/>
</dbReference>
<evidence type="ECO:0000256" key="7">
    <source>
        <dbReference type="RuleBase" id="RU003654"/>
    </source>
</evidence>
<feature type="binding site" evidence="5">
    <location>
        <position position="72"/>
    </location>
    <ligand>
        <name>Ca(2+)</name>
        <dbReference type="ChEBI" id="CHEBI:29108"/>
    </ligand>
</feature>
<organism evidence="10 11">
    <name type="scientific">Crocodylus porosus</name>
    <name type="common">Saltwater crocodile</name>
    <name type="synonym">Estuarine crocodile</name>
    <dbReference type="NCBI Taxonomy" id="8502"/>
    <lineage>
        <taxon>Eukaryota</taxon>
        <taxon>Metazoa</taxon>
        <taxon>Chordata</taxon>
        <taxon>Craniata</taxon>
        <taxon>Vertebrata</taxon>
        <taxon>Euteleostomi</taxon>
        <taxon>Archelosauria</taxon>
        <taxon>Archosauria</taxon>
        <taxon>Crocodylia</taxon>
        <taxon>Longirostres</taxon>
        <taxon>Crocodylidae</taxon>
        <taxon>Crocodylus</taxon>
    </lineage>
</organism>
<dbReference type="Gene3D" id="1.20.90.10">
    <property type="entry name" value="Phospholipase A2 domain"/>
    <property type="match status" value="1"/>
</dbReference>
<feature type="disulfide bond" evidence="6">
    <location>
        <begin position="83"/>
        <end position="105"/>
    </location>
</feature>
<name>A0A7M4FKY9_CROPO</name>